<dbReference type="AlphaFoldDB" id="A0A8J7RMD2"/>
<keyword evidence="2" id="KW-1133">Transmembrane helix</keyword>
<protein>
    <recommendedName>
        <fullName evidence="5">AttH domain-containing protein</fullName>
    </recommendedName>
</protein>
<organism evidence="3 4">
    <name type="scientific">Natronogracilivirga saccharolytica</name>
    <dbReference type="NCBI Taxonomy" id="2812953"/>
    <lineage>
        <taxon>Bacteria</taxon>
        <taxon>Pseudomonadati</taxon>
        <taxon>Balneolota</taxon>
        <taxon>Balneolia</taxon>
        <taxon>Balneolales</taxon>
        <taxon>Cyclonatronaceae</taxon>
        <taxon>Natronogracilivirga</taxon>
    </lineage>
</organism>
<feature type="transmembrane region" description="Helical" evidence="2">
    <location>
        <begin position="6"/>
        <end position="23"/>
    </location>
</feature>
<keyword evidence="2" id="KW-0812">Transmembrane</keyword>
<evidence type="ECO:0000256" key="1">
    <source>
        <dbReference type="SAM" id="MobiDB-lite"/>
    </source>
</evidence>
<dbReference type="InterPro" id="IPR023374">
    <property type="entry name" value="AttH-like_dom_sf"/>
</dbReference>
<accession>A0A8J7RMD2</accession>
<evidence type="ECO:0008006" key="5">
    <source>
        <dbReference type="Google" id="ProtNLM"/>
    </source>
</evidence>
<feature type="region of interest" description="Disordered" evidence="1">
    <location>
        <begin position="34"/>
        <end position="55"/>
    </location>
</feature>
<dbReference type="EMBL" id="JAFIDN010000004">
    <property type="protein sequence ID" value="MBP3192379.1"/>
    <property type="molecule type" value="Genomic_DNA"/>
</dbReference>
<keyword evidence="4" id="KW-1185">Reference proteome</keyword>
<proteinExistence type="predicted"/>
<dbReference type="SUPFAM" id="SSF159245">
    <property type="entry name" value="AttH-like"/>
    <property type="match status" value="1"/>
</dbReference>
<evidence type="ECO:0000313" key="3">
    <source>
        <dbReference type="EMBL" id="MBP3192379.1"/>
    </source>
</evidence>
<name>A0A8J7RMD2_9BACT</name>
<reference evidence="3" key="1">
    <citation type="submission" date="2021-02" db="EMBL/GenBank/DDBJ databases">
        <title>Natronogracilivirga saccharolytica gen. nov. sp. nov. a new anaerobic, haloalkiliphilic carbohydrate-fermenting bacterium from soda lake and proposing of Cyclonatronumiaceae fam. nov. in the phylum Balneolaeota.</title>
        <authorList>
            <person name="Zhilina T.N."/>
            <person name="Sorokin D.Y."/>
            <person name="Zavarzina D.G."/>
            <person name="Toshchakov S.V."/>
            <person name="Kublanov I.V."/>
        </authorList>
    </citation>
    <scope>NUCLEOTIDE SEQUENCE</scope>
    <source>
        <strain evidence="3">Z-1702</strain>
    </source>
</reference>
<dbReference type="Gene3D" id="2.40.370.10">
    <property type="entry name" value="AttH-like domain"/>
    <property type="match status" value="1"/>
</dbReference>
<dbReference type="RefSeq" id="WP_210511280.1">
    <property type="nucleotide sequence ID" value="NZ_JAFIDN010000004.1"/>
</dbReference>
<comment type="caution">
    <text evidence="3">The sequence shown here is derived from an EMBL/GenBank/DDBJ whole genome shotgun (WGS) entry which is preliminary data.</text>
</comment>
<dbReference type="Proteomes" id="UP000673975">
    <property type="component" value="Unassembled WGS sequence"/>
</dbReference>
<sequence length="369" mass="42130">MSIKRLIFPSVVYILLMLVISFISDTAIGQARPETPAEADFSTDNPEGELRKTDWSDMLPHTKSGSYYNEFWTYHVFLEDDLHLHITFSLANFGSMKSAVSGGRLFVSNFDGENYNVAREFDLDYFFIDDEQHKIRLHTGRDIYFEGKLPERHRVYFKTEKDGVSYLIDLDFDDIHPGYTWGDGIFRIGDDDMGMFIHIPRASVSGTVTINDKSKTVQGTAYMDHTYQTDLSSKMVDKGFRHISHVGNGFDVGYYMIPKKRSQAGVVGLALRNSASSVHLEKPKSLKIESTSRLGGNSVPKSFKIEYESGNTHIFERTEHFQHVSFLEELSGIRKRLVRRFLGGEIIEYVGKGRIDGEMPVNYNIQMVH</sequence>
<keyword evidence="2" id="KW-0472">Membrane</keyword>
<evidence type="ECO:0000256" key="2">
    <source>
        <dbReference type="SAM" id="Phobius"/>
    </source>
</evidence>
<evidence type="ECO:0000313" key="4">
    <source>
        <dbReference type="Proteomes" id="UP000673975"/>
    </source>
</evidence>
<gene>
    <name evidence="3" type="ORF">NATSA_06875</name>
</gene>